<dbReference type="PANTHER" id="PTHR43736:SF5">
    <property type="entry name" value="NUDIX HYDROLASE DOMAIN-CONTAINING PROTEIN"/>
    <property type="match status" value="1"/>
</dbReference>
<dbReference type="InterPro" id="IPR000086">
    <property type="entry name" value="NUDIX_hydrolase_dom"/>
</dbReference>
<dbReference type="PROSITE" id="PS51462">
    <property type="entry name" value="NUDIX"/>
    <property type="match status" value="1"/>
</dbReference>
<name>A0A9Q0LJV9_ANAIG</name>
<comment type="caution">
    <text evidence="3">The sequence shown here is derived from an EMBL/GenBank/DDBJ whole genome shotgun (WGS) entry which is preliminary data.</text>
</comment>
<dbReference type="OMA" id="NRDPRGH"/>
<dbReference type="InterPro" id="IPR015797">
    <property type="entry name" value="NUDIX_hydrolase-like_dom_sf"/>
</dbReference>
<evidence type="ECO:0000259" key="2">
    <source>
        <dbReference type="PROSITE" id="PS51462"/>
    </source>
</evidence>
<organism evidence="3 4">
    <name type="scientific">Anaeramoeba ignava</name>
    <name type="common">Anaerobic marine amoeba</name>
    <dbReference type="NCBI Taxonomy" id="1746090"/>
    <lineage>
        <taxon>Eukaryota</taxon>
        <taxon>Metamonada</taxon>
        <taxon>Anaeramoebidae</taxon>
        <taxon>Anaeramoeba</taxon>
    </lineage>
</organism>
<evidence type="ECO:0000313" key="4">
    <source>
        <dbReference type="Proteomes" id="UP001149090"/>
    </source>
</evidence>
<dbReference type="EMBL" id="JAPDFW010000076">
    <property type="protein sequence ID" value="KAJ5073170.1"/>
    <property type="molecule type" value="Genomic_DNA"/>
</dbReference>
<accession>A0A9Q0LJV9</accession>
<dbReference type="OrthoDB" id="447842at2759"/>
<reference evidence="3" key="1">
    <citation type="submission" date="2022-10" db="EMBL/GenBank/DDBJ databases">
        <title>Novel sulphate-reducing endosymbionts in the free-living metamonad Anaeramoeba.</title>
        <authorList>
            <person name="Jerlstrom-Hultqvist J."/>
            <person name="Cepicka I."/>
            <person name="Gallot-Lavallee L."/>
            <person name="Salas-Leiva D."/>
            <person name="Curtis B.A."/>
            <person name="Zahonova K."/>
            <person name="Pipaliya S."/>
            <person name="Dacks J."/>
            <person name="Roger A.J."/>
        </authorList>
    </citation>
    <scope>NUCLEOTIDE SEQUENCE</scope>
    <source>
        <strain evidence="3">BMAN</strain>
    </source>
</reference>
<gene>
    <name evidence="3" type="ORF">M0811_08852</name>
</gene>
<dbReference type="Pfam" id="PF00293">
    <property type="entry name" value="NUDIX"/>
    <property type="match status" value="1"/>
</dbReference>
<dbReference type="PROSITE" id="PS00893">
    <property type="entry name" value="NUDIX_BOX"/>
    <property type="match status" value="1"/>
</dbReference>
<evidence type="ECO:0000313" key="3">
    <source>
        <dbReference type="EMBL" id="KAJ5073170.1"/>
    </source>
</evidence>
<dbReference type="CDD" id="cd18873">
    <property type="entry name" value="NUDIX_NadM_like"/>
    <property type="match status" value="1"/>
</dbReference>
<feature type="domain" description="Nudix hydrolase" evidence="2">
    <location>
        <begin position="5"/>
        <end position="141"/>
    </location>
</feature>
<dbReference type="PANTHER" id="PTHR43736">
    <property type="entry name" value="ADP-RIBOSE PYROPHOSPHATASE"/>
    <property type="match status" value="1"/>
</dbReference>
<sequence length="163" mass="18610">MNNIVLTVDAGVFRFNKQNELEVLVIQRKKNPFIGSFAFCGGHVEKNEDPKDAVIRELKEETNLDGINPIVFDARGDLNRDPRGHYVSIFYHVELKDPSQEPQGGDDAAKALFVPLTKILGNDLENPPQNPPNKESFLPIAFDHYEAFKTFYQWLKINKKIKI</sequence>
<protein>
    <submittedName>
        <fullName evidence="3">Adp-ribose pyrophosphatase</fullName>
    </submittedName>
</protein>
<keyword evidence="4" id="KW-1185">Reference proteome</keyword>
<dbReference type="InterPro" id="IPR020084">
    <property type="entry name" value="NUDIX_hydrolase_CS"/>
</dbReference>
<keyword evidence="1" id="KW-0378">Hydrolase</keyword>
<dbReference type="Proteomes" id="UP001149090">
    <property type="component" value="Unassembled WGS sequence"/>
</dbReference>
<dbReference type="SUPFAM" id="SSF55811">
    <property type="entry name" value="Nudix"/>
    <property type="match status" value="1"/>
</dbReference>
<evidence type="ECO:0000256" key="1">
    <source>
        <dbReference type="ARBA" id="ARBA00022801"/>
    </source>
</evidence>
<dbReference type="Gene3D" id="3.90.79.10">
    <property type="entry name" value="Nucleoside Triphosphate Pyrophosphohydrolase"/>
    <property type="match status" value="1"/>
</dbReference>
<proteinExistence type="predicted"/>
<dbReference type="AlphaFoldDB" id="A0A9Q0LJV9"/>
<dbReference type="GO" id="GO:0016787">
    <property type="term" value="F:hydrolase activity"/>
    <property type="evidence" value="ECO:0007669"/>
    <property type="project" value="UniProtKB-KW"/>
</dbReference>